<dbReference type="InterPro" id="IPR001789">
    <property type="entry name" value="Sig_transdc_resp-reg_receiver"/>
</dbReference>
<evidence type="ECO:0000256" key="4">
    <source>
        <dbReference type="PROSITE-ProRule" id="PRU00169"/>
    </source>
</evidence>
<dbReference type="PROSITE" id="PS50110">
    <property type="entry name" value="RESPONSE_REGULATORY"/>
    <property type="match status" value="1"/>
</dbReference>
<evidence type="ECO:0000256" key="2">
    <source>
        <dbReference type="ARBA" id="ARBA00023015"/>
    </source>
</evidence>
<keyword evidence="1 4" id="KW-0597">Phosphoprotein</keyword>
<dbReference type="SUPFAM" id="SSF52172">
    <property type="entry name" value="CheY-like"/>
    <property type="match status" value="1"/>
</dbReference>
<evidence type="ECO:0000313" key="6">
    <source>
        <dbReference type="EMBL" id="AVO46326.1"/>
    </source>
</evidence>
<keyword evidence="3" id="KW-0804">Transcription</keyword>
<dbReference type="KEGG" id="phr:C6569_15390"/>
<dbReference type="GO" id="GO:0000160">
    <property type="term" value="P:phosphorelay signal transduction system"/>
    <property type="evidence" value="ECO:0007669"/>
    <property type="project" value="InterPro"/>
</dbReference>
<evidence type="ECO:0000313" key="7">
    <source>
        <dbReference type="Proteomes" id="UP000237889"/>
    </source>
</evidence>
<feature type="modified residue" description="4-aspartylphosphate" evidence="4">
    <location>
        <position position="67"/>
    </location>
</feature>
<evidence type="ECO:0000256" key="3">
    <source>
        <dbReference type="ARBA" id="ARBA00023163"/>
    </source>
</evidence>
<dbReference type="PANTHER" id="PTHR44591">
    <property type="entry name" value="STRESS RESPONSE REGULATOR PROTEIN 1"/>
    <property type="match status" value="1"/>
</dbReference>
<dbReference type="SMART" id="SM00448">
    <property type="entry name" value="REC"/>
    <property type="match status" value="1"/>
</dbReference>
<dbReference type="EMBL" id="CP027668">
    <property type="protein sequence ID" value="AVO46326.1"/>
    <property type="molecule type" value="Genomic_DNA"/>
</dbReference>
<evidence type="ECO:0000256" key="1">
    <source>
        <dbReference type="ARBA" id="ARBA00022553"/>
    </source>
</evidence>
<evidence type="ECO:0000259" key="5">
    <source>
        <dbReference type="PROSITE" id="PS50110"/>
    </source>
</evidence>
<protein>
    <submittedName>
        <fullName evidence="6">Response regulator</fullName>
    </submittedName>
</protein>
<organism evidence="6 7">
    <name type="scientific">Phreatobacter cathodiphilus</name>
    <dbReference type="NCBI Taxonomy" id="1868589"/>
    <lineage>
        <taxon>Bacteria</taxon>
        <taxon>Pseudomonadati</taxon>
        <taxon>Pseudomonadota</taxon>
        <taxon>Alphaproteobacteria</taxon>
        <taxon>Hyphomicrobiales</taxon>
        <taxon>Phreatobacteraceae</taxon>
        <taxon>Phreatobacter</taxon>
    </lineage>
</organism>
<dbReference type="InterPro" id="IPR011006">
    <property type="entry name" value="CheY-like_superfamily"/>
</dbReference>
<proteinExistence type="predicted"/>
<gene>
    <name evidence="6" type="ORF">C6569_15390</name>
</gene>
<dbReference type="AlphaFoldDB" id="A0A2S0NE58"/>
<accession>A0A2S0NE58</accession>
<feature type="domain" description="Response regulatory" evidence="5">
    <location>
        <begin position="17"/>
        <end position="136"/>
    </location>
</feature>
<dbReference type="InterPro" id="IPR050595">
    <property type="entry name" value="Bact_response_regulator"/>
</dbReference>
<dbReference type="PANTHER" id="PTHR44591:SF3">
    <property type="entry name" value="RESPONSE REGULATORY DOMAIN-CONTAINING PROTEIN"/>
    <property type="match status" value="1"/>
</dbReference>
<sequence>MNGLISKKAEQLLSSVDVLIVDDNQFMRKVVRNILMNIGIKTVHEAADGLAGLEHIRVHAPDIVILDWEMPMLNGAEMLRIVRNPKSFPVPDVPIIMLTSHLERWRVMEATRLGVHEFVAKPISGKALLERIISIIVKPRPMVQIDGYYGPEPRKLLVEPRLRARGIVPPANVA</sequence>
<dbReference type="Proteomes" id="UP000237889">
    <property type="component" value="Chromosome"/>
</dbReference>
<dbReference type="Gene3D" id="3.40.50.2300">
    <property type="match status" value="1"/>
</dbReference>
<keyword evidence="7" id="KW-1185">Reference proteome</keyword>
<name>A0A2S0NE58_9HYPH</name>
<keyword evidence="2" id="KW-0805">Transcription regulation</keyword>
<reference evidence="6 7" key="1">
    <citation type="submission" date="2018-03" db="EMBL/GenBank/DDBJ databases">
        <title>Genome sequencing of Phreatobacter sp.</title>
        <authorList>
            <person name="Kim S.-J."/>
            <person name="Heo J."/>
            <person name="Kwon S.-W."/>
        </authorList>
    </citation>
    <scope>NUCLEOTIDE SEQUENCE [LARGE SCALE GENOMIC DNA]</scope>
    <source>
        <strain evidence="6 7">S-12</strain>
    </source>
</reference>
<dbReference type="Pfam" id="PF00072">
    <property type="entry name" value="Response_reg"/>
    <property type="match status" value="1"/>
</dbReference>